<evidence type="ECO:0000313" key="2">
    <source>
        <dbReference type="EMBL" id="ADY01767.1"/>
    </source>
</evidence>
<reference evidence="2 3" key="1">
    <citation type="journal article" date="2011" name="J. Bacteriol.">
        <title>Complete genome sequence of 'Vulcanisaeta moutnovskia' strain 768-28, a novel member of the hyperthermophilic crenarchaeal genus vulcanisaeta.</title>
        <authorList>
            <person name="Gumerov V.M."/>
            <person name="Mardanov A.V."/>
            <person name="Beletsky A.V."/>
            <person name="Prokofeva M.I."/>
            <person name="Bonch-Osmolovskaya E.A."/>
            <person name="Ravin N.V."/>
            <person name="Skryabin K.G."/>
        </authorList>
    </citation>
    <scope>NUCLEOTIDE SEQUENCE [LARGE SCALE GENOMIC DNA]</scope>
    <source>
        <strain evidence="2 3">768-28</strain>
    </source>
</reference>
<keyword evidence="3" id="KW-1185">Reference proteome</keyword>
<name>F0QTY1_VULM7</name>
<keyword evidence="1" id="KW-0472">Membrane</keyword>
<dbReference type="AlphaFoldDB" id="F0QTY1"/>
<keyword evidence="1" id="KW-1133">Transmembrane helix</keyword>
<keyword evidence="1" id="KW-0812">Transmembrane</keyword>
<protein>
    <submittedName>
        <fullName evidence="2">Uncharacterized protein</fullName>
    </submittedName>
</protein>
<organism evidence="2 3">
    <name type="scientific">Vulcanisaeta moutnovskia (strain 768-28)</name>
    <dbReference type="NCBI Taxonomy" id="985053"/>
    <lineage>
        <taxon>Archaea</taxon>
        <taxon>Thermoproteota</taxon>
        <taxon>Thermoprotei</taxon>
        <taxon>Thermoproteales</taxon>
        <taxon>Thermoproteaceae</taxon>
        <taxon>Vulcanisaeta</taxon>
    </lineage>
</organism>
<evidence type="ECO:0000313" key="3">
    <source>
        <dbReference type="Proteomes" id="UP000007485"/>
    </source>
</evidence>
<dbReference type="Proteomes" id="UP000007485">
    <property type="component" value="Chromosome"/>
</dbReference>
<dbReference type="HOGENOM" id="CLU_938829_0_0_2"/>
<dbReference type="EMBL" id="CP002529">
    <property type="protein sequence ID" value="ADY01767.1"/>
    <property type="molecule type" value="Genomic_DNA"/>
</dbReference>
<dbReference type="eggNOG" id="arCOG13798">
    <property type="taxonomic scope" value="Archaea"/>
</dbReference>
<proteinExistence type="predicted"/>
<feature type="transmembrane region" description="Helical" evidence="1">
    <location>
        <begin position="6"/>
        <end position="28"/>
    </location>
</feature>
<dbReference type="GeneID" id="10289215"/>
<feature type="transmembrane region" description="Helical" evidence="1">
    <location>
        <begin position="252"/>
        <end position="269"/>
    </location>
</feature>
<evidence type="ECO:0000256" key="1">
    <source>
        <dbReference type="SAM" id="Phobius"/>
    </source>
</evidence>
<feature type="transmembrane region" description="Helical" evidence="1">
    <location>
        <begin position="275"/>
        <end position="292"/>
    </location>
</feature>
<dbReference type="RefSeq" id="WP_013604929.1">
    <property type="nucleotide sequence ID" value="NC_015151.1"/>
</dbReference>
<dbReference type="OrthoDB" id="27561at2157"/>
<sequence length="296" mass="33108">MAYLINQFIIGIMIFVILLIMSIIGLRIKTVIIHELTRHSRTGDTCPLSMDLIIVNTLRRATIVLRGFYAYITMYFIRDDGSVIQFFRGYIPSLSNTWRIMDFSPSIRLFNLAVSSDGIGITDILIPYPSSLELPGSLISPFDIRTGEPTGVVNFLSIRRALSSELGEKLVQSMSLAEIVRRIKLDISFYNGVNLTKYSTSLLRLLANAGIQVDGEVRVIEGSVDTNLRKVINCPYLFSHVACLGKAFRTTWVWLTIIEAILGLAYAFIPSLFVLLIGAPIIYVLVILLLSLPRIT</sequence>
<dbReference type="KEGG" id="vmo:VMUT_1563"/>
<accession>F0QTY1</accession>
<gene>
    <name evidence="2" type="ordered locus">VMUT_1563</name>
</gene>